<feature type="region of interest" description="Disordered" evidence="1">
    <location>
        <begin position="50"/>
        <end position="110"/>
    </location>
</feature>
<accession>A0A4C1X1Q3</accession>
<name>A0A4C1X1Q3_EUMVA</name>
<keyword evidence="3" id="KW-1185">Reference proteome</keyword>
<protein>
    <submittedName>
        <fullName evidence="2">Uncharacterized protein</fullName>
    </submittedName>
</protein>
<comment type="caution">
    <text evidence="2">The sequence shown here is derived from an EMBL/GenBank/DDBJ whole genome shotgun (WGS) entry which is preliminary data.</text>
</comment>
<proteinExistence type="predicted"/>
<organism evidence="2 3">
    <name type="scientific">Eumeta variegata</name>
    <name type="common">Bagworm moth</name>
    <name type="synonym">Eumeta japonica</name>
    <dbReference type="NCBI Taxonomy" id="151549"/>
    <lineage>
        <taxon>Eukaryota</taxon>
        <taxon>Metazoa</taxon>
        <taxon>Ecdysozoa</taxon>
        <taxon>Arthropoda</taxon>
        <taxon>Hexapoda</taxon>
        <taxon>Insecta</taxon>
        <taxon>Pterygota</taxon>
        <taxon>Neoptera</taxon>
        <taxon>Endopterygota</taxon>
        <taxon>Lepidoptera</taxon>
        <taxon>Glossata</taxon>
        <taxon>Ditrysia</taxon>
        <taxon>Tineoidea</taxon>
        <taxon>Psychidae</taxon>
        <taxon>Oiketicinae</taxon>
        <taxon>Eumeta</taxon>
    </lineage>
</organism>
<evidence type="ECO:0000313" key="2">
    <source>
        <dbReference type="EMBL" id="GBP56892.1"/>
    </source>
</evidence>
<dbReference type="Proteomes" id="UP000299102">
    <property type="component" value="Unassembled WGS sequence"/>
</dbReference>
<evidence type="ECO:0000313" key="3">
    <source>
        <dbReference type="Proteomes" id="UP000299102"/>
    </source>
</evidence>
<dbReference type="EMBL" id="BGZK01000703">
    <property type="protein sequence ID" value="GBP56892.1"/>
    <property type="molecule type" value="Genomic_DNA"/>
</dbReference>
<dbReference type="AlphaFoldDB" id="A0A4C1X1Q3"/>
<sequence length="110" mass="12176">MPLTANNEQYRYNNLALVRACGLPRGIPNPSTFDTTLLCVLAGSSTNSIRNPWARRKKKTMSREARSRPGKGTKGSRWAFIEFGSYNSSKGSEICNPHLSRAPHRPAEVA</sequence>
<reference evidence="2 3" key="1">
    <citation type="journal article" date="2019" name="Commun. Biol.">
        <title>The bagworm genome reveals a unique fibroin gene that provides high tensile strength.</title>
        <authorList>
            <person name="Kono N."/>
            <person name="Nakamura H."/>
            <person name="Ohtoshi R."/>
            <person name="Tomita M."/>
            <person name="Numata K."/>
            <person name="Arakawa K."/>
        </authorList>
    </citation>
    <scope>NUCLEOTIDE SEQUENCE [LARGE SCALE GENOMIC DNA]</scope>
</reference>
<gene>
    <name evidence="2" type="ORF">EVAR_41641_1</name>
</gene>
<evidence type="ECO:0000256" key="1">
    <source>
        <dbReference type="SAM" id="MobiDB-lite"/>
    </source>
</evidence>